<dbReference type="Gene3D" id="3.40.50.200">
    <property type="entry name" value="Peptidase S8/S53 domain"/>
    <property type="match status" value="1"/>
</dbReference>
<comment type="caution">
    <text evidence="7">The sequence shown here is derived from an EMBL/GenBank/DDBJ whole genome shotgun (WGS) entry which is preliminary data.</text>
</comment>
<sequence>MHSFSVYLGRRAQRQPLRITQGVAMTAPMTDMTETLSIEIIIDSPTGSSAPTLLSTAARPRSDTVGDLQADPGQLDRAAAELARLGFRILATSRLSLSIEGSRGLFAETFGTEMTEYTVPTPESAFTRPSAMSFAAPAVGAAVEPPPSLSGLVAGAYVQPPFVYLNTVLPPRRTKHHLVVPGDVAALTNASAVHREGTTGRGVTVAMIDSGFRIDHPYYVAHGYTMSRILGPGASDLHRDEVGHGTAEAANILAIAPDVTFIGVKSGPSLAAAFKETVKLGPDVISVSLGFDLRDPATGLPLSSLPNLHKALEAEIAQAVADGIVVVFSAGNGHIAFPGMHPDVISAGGVSVDASSHMQASDYASAFVSRIYPGRACPDVCGLVGMKPHADLILLPLEPGCDIDRDTAAHDGTVADDGWSVISGTSAAAPQLAGVVALLLEKNPGLSPAEVKTALRTTARDVVKGSANGISNPVRQNGQLTHVGLRAGQGLDSATGSGLVDALAAWKQV</sequence>
<dbReference type="PROSITE" id="PS51892">
    <property type="entry name" value="SUBTILASE"/>
    <property type="match status" value="1"/>
</dbReference>
<dbReference type="PRINTS" id="PR00723">
    <property type="entry name" value="SUBTILISIN"/>
</dbReference>
<dbReference type="AlphaFoldDB" id="A0A2U1F7J1"/>
<keyword evidence="8" id="KW-1185">Reference proteome</keyword>
<feature type="domain" description="Peptidase S8/S53" evidence="6">
    <location>
        <begin position="200"/>
        <end position="468"/>
    </location>
</feature>
<accession>A0A2U1F7J1</accession>
<reference evidence="7 8" key="1">
    <citation type="submission" date="2018-04" db="EMBL/GenBank/DDBJ databases">
        <title>Genomic Encyclopedia of Type Strains, Phase IV (KMG-IV): sequencing the most valuable type-strain genomes for metagenomic binning, comparative biology and taxonomic classification.</title>
        <authorList>
            <person name="Goeker M."/>
        </authorList>
    </citation>
    <scope>NUCLEOTIDE SEQUENCE [LARGE SCALE GENOMIC DNA]</scope>
    <source>
        <strain evidence="7 8">DSM 45771</strain>
    </source>
</reference>
<dbReference type="Proteomes" id="UP000245639">
    <property type="component" value="Unassembled WGS sequence"/>
</dbReference>
<dbReference type="InterPro" id="IPR023827">
    <property type="entry name" value="Peptidase_S8_Asp-AS"/>
</dbReference>
<evidence type="ECO:0000256" key="4">
    <source>
        <dbReference type="ARBA" id="ARBA00022825"/>
    </source>
</evidence>
<evidence type="ECO:0000256" key="3">
    <source>
        <dbReference type="ARBA" id="ARBA00022801"/>
    </source>
</evidence>
<evidence type="ECO:0000256" key="1">
    <source>
        <dbReference type="ARBA" id="ARBA00011073"/>
    </source>
</evidence>
<dbReference type="PANTHER" id="PTHR43806:SF11">
    <property type="entry name" value="CEREVISIN-RELATED"/>
    <property type="match status" value="1"/>
</dbReference>
<evidence type="ECO:0000259" key="6">
    <source>
        <dbReference type="Pfam" id="PF00082"/>
    </source>
</evidence>
<organism evidence="7 8">
    <name type="scientific">Actinomycetospora cinnamomea</name>
    <dbReference type="NCBI Taxonomy" id="663609"/>
    <lineage>
        <taxon>Bacteria</taxon>
        <taxon>Bacillati</taxon>
        <taxon>Actinomycetota</taxon>
        <taxon>Actinomycetes</taxon>
        <taxon>Pseudonocardiales</taxon>
        <taxon>Pseudonocardiaceae</taxon>
        <taxon>Actinomycetospora</taxon>
    </lineage>
</organism>
<dbReference type="GO" id="GO:0004252">
    <property type="term" value="F:serine-type endopeptidase activity"/>
    <property type="evidence" value="ECO:0007669"/>
    <property type="project" value="UniProtKB-UniRule"/>
</dbReference>
<dbReference type="InterPro" id="IPR015500">
    <property type="entry name" value="Peptidase_S8_subtilisin-rel"/>
</dbReference>
<feature type="active site" description="Charge relay system" evidence="5">
    <location>
        <position position="426"/>
    </location>
</feature>
<evidence type="ECO:0000313" key="8">
    <source>
        <dbReference type="Proteomes" id="UP000245639"/>
    </source>
</evidence>
<comment type="similarity">
    <text evidence="1 5">Belongs to the peptidase S8 family.</text>
</comment>
<dbReference type="Pfam" id="PF00082">
    <property type="entry name" value="Peptidase_S8"/>
    <property type="match status" value="1"/>
</dbReference>
<keyword evidence="2 5" id="KW-0645">Protease</keyword>
<dbReference type="InterPro" id="IPR050131">
    <property type="entry name" value="Peptidase_S8_subtilisin-like"/>
</dbReference>
<feature type="active site" description="Charge relay system" evidence="5">
    <location>
        <position position="244"/>
    </location>
</feature>
<dbReference type="PROSITE" id="PS00136">
    <property type="entry name" value="SUBTILASE_ASP"/>
    <property type="match status" value="1"/>
</dbReference>
<keyword evidence="4 5" id="KW-0720">Serine protease</keyword>
<dbReference type="InterPro" id="IPR000209">
    <property type="entry name" value="Peptidase_S8/S53_dom"/>
</dbReference>
<proteinExistence type="inferred from homology"/>
<dbReference type="EMBL" id="QEKW01000009">
    <property type="protein sequence ID" value="PVZ08153.1"/>
    <property type="molecule type" value="Genomic_DNA"/>
</dbReference>
<feature type="active site" description="Charge relay system" evidence="5">
    <location>
        <position position="209"/>
    </location>
</feature>
<name>A0A2U1F7J1_9PSEU</name>
<dbReference type="SUPFAM" id="SSF52743">
    <property type="entry name" value="Subtilisin-like"/>
    <property type="match status" value="1"/>
</dbReference>
<evidence type="ECO:0000313" key="7">
    <source>
        <dbReference type="EMBL" id="PVZ08153.1"/>
    </source>
</evidence>
<dbReference type="InterPro" id="IPR036852">
    <property type="entry name" value="Peptidase_S8/S53_dom_sf"/>
</dbReference>
<evidence type="ECO:0000256" key="2">
    <source>
        <dbReference type="ARBA" id="ARBA00022670"/>
    </source>
</evidence>
<gene>
    <name evidence="7" type="ORF">C8D89_10936</name>
</gene>
<dbReference type="PANTHER" id="PTHR43806">
    <property type="entry name" value="PEPTIDASE S8"/>
    <property type="match status" value="1"/>
</dbReference>
<dbReference type="GO" id="GO:0006508">
    <property type="term" value="P:proteolysis"/>
    <property type="evidence" value="ECO:0007669"/>
    <property type="project" value="UniProtKB-KW"/>
</dbReference>
<keyword evidence="3 5" id="KW-0378">Hydrolase</keyword>
<dbReference type="OrthoDB" id="614750at2"/>
<protein>
    <submittedName>
        <fullName evidence="7">Subtilase family protein</fullName>
    </submittedName>
</protein>
<evidence type="ECO:0000256" key="5">
    <source>
        <dbReference type="PROSITE-ProRule" id="PRU01240"/>
    </source>
</evidence>